<feature type="transmembrane region" description="Helical" evidence="1">
    <location>
        <begin position="124"/>
        <end position="148"/>
    </location>
</feature>
<dbReference type="OrthoDB" id="9814807at2"/>
<sequence length="357" mass="40317">MYRNIQLLRAAGALLVFLHHVREHYANIGGTNPVLKGFMDFGYAGVDLFFVISGFIMMHLITDGPEHERVPWKFLGRRLVRIYFWYWPCLLLGYVQLLLAEPGRLAQVSVLDSIFLTSITPDRLIIFVSWSLSYELLFYAATSLLLFVRATWVPRIVTAALTLQIAYTVIAPYQEGTFLAFLVSPFNIEFLMGCQLFFWRRAVARYGHEVLLLALAAFFIWLGVRFAITSTLMRVPSFGLGALFIVALALRLEARGRFVAGRALVAAGEASYTLYLTHLAFISVFVFADIGAWLARIGGLGREIGFLAFVLAMVWLCIIVNRHVEMPLVRWGHRLFRLNGSTRRTGNSLATRATIPP</sequence>
<feature type="transmembrane region" description="Helical" evidence="1">
    <location>
        <begin position="82"/>
        <end position="100"/>
    </location>
</feature>
<reference evidence="3 4" key="1">
    <citation type="submission" date="2019-07" db="EMBL/GenBank/DDBJ databases">
        <title>Caenimonas sedimenti sp. nov., isolated from activated sludge.</title>
        <authorList>
            <person name="Xu J."/>
        </authorList>
    </citation>
    <scope>NUCLEOTIDE SEQUENCE [LARGE SCALE GENOMIC DNA]</scope>
    <source>
        <strain evidence="3 4">HX-9-20</strain>
    </source>
</reference>
<keyword evidence="4" id="KW-1185">Reference proteome</keyword>
<organism evidence="3 4">
    <name type="scientific">Caenimonas sedimenti</name>
    <dbReference type="NCBI Taxonomy" id="2596921"/>
    <lineage>
        <taxon>Bacteria</taxon>
        <taxon>Pseudomonadati</taxon>
        <taxon>Pseudomonadota</taxon>
        <taxon>Betaproteobacteria</taxon>
        <taxon>Burkholderiales</taxon>
        <taxon>Comamonadaceae</taxon>
        <taxon>Caenimonas</taxon>
    </lineage>
</organism>
<dbReference type="RefSeq" id="WP_145890753.1">
    <property type="nucleotide sequence ID" value="NZ_VOBQ01000002.1"/>
</dbReference>
<name>A0A562ZXT2_9BURK</name>
<evidence type="ECO:0000259" key="2">
    <source>
        <dbReference type="Pfam" id="PF01757"/>
    </source>
</evidence>
<keyword evidence="3" id="KW-0012">Acyltransferase</keyword>
<evidence type="ECO:0000313" key="4">
    <source>
        <dbReference type="Proteomes" id="UP000318199"/>
    </source>
</evidence>
<dbReference type="Pfam" id="PF01757">
    <property type="entry name" value="Acyl_transf_3"/>
    <property type="match status" value="1"/>
</dbReference>
<dbReference type="AlphaFoldDB" id="A0A562ZXT2"/>
<dbReference type="GO" id="GO:0016020">
    <property type="term" value="C:membrane"/>
    <property type="evidence" value="ECO:0007669"/>
    <property type="project" value="TreeGrafter"/>
</dbReference>
<comment type="caution">
    <text evidence="3">The sequence shown here is derived from an EMBL/GenBank/DDBJ whole genome shotgun (WGS) entry which is preliminary data.</text>
</comment>
<proteinExistence type="predicted"/>
<evidence type="ECO:0000256" key="1">
    <source>
        <dbReference type="SAM" id="Phobius"/>
    </source>
</evidence>
<feature type="transmembrane region" description="Helical" evidence="1">
    <location>
        <begin position="42"/>
        <end position="61"/>
    </location>
</feature>
<keyword evidence="1" id="KW-0812">Transmembrane</keyword>
<feature type="transmembrane region" description="Helical" evidence="1">
    <location>
        <begin position="179"/>
        <end position="198"/>
    </location>
</feature>
<dbReference type="GO" id="GO:0000271">
    <property type="term" value="P:polysaccharide biosynthetic process"/>
    <property type="evidence" value="ECO:0007669"/>
    <property type="project" value="TreeGrafter"/>
</dbReference>
<dbReference type="PANTHER" id="PTHR23028">
    <property type="entry name" value="ACETYLTRANSFERASE"/>
    <property type="match status" value="1"/>
</dbReference>
<keyword evidence="3" id="KW-0808">Transferase</keyword>
<accession>A0A562ZXT2</accession>
<dbReference type="EMBL" id="VOBQ01000002">
    <property type="protein sequence ID" value="TWO73196.1"/>
    <property type="molecule type" value="Genomic_DNA"/>
</dbReference>
<feature type="transmembrane region" description="Helical" evidence="1">
    <location>
        <begin position="272"/>
        <end position="294"/>
    </location>
</feature>
<feature type="transmembrane region" description="Helical" evidence="1">
    <location>
        <begin position="306"/>
        <end position="324"/>
    </location>
</feature>
<evidence type="ECO:0000313" key="3">
    <source>
        <dbReference type="EMBL" id="TWO73196.1"/>
    </source>
</evidence>
<protein>
    <submittedName>
        <fullName evidence="3">Acyltransferase</fullName>
    </submittedName>
</protein>
<feature type="transmembrane region" description="Helical" evidence="1">
    <location>
        <begin position="234"/>
        <end position="252"/>
    </location>
</feature>
<keyword evidence="1" id="KW-1133">Transmembrane helix</keyword>
<dbReference type="InterPro" id="IPR050879">
    <property type="entry name" value="Acyltransferase_3"/>
</dbReference>
<dbReference type="Proteomes" id="UP000318199">
    <property type="component" value="Unassembled WGS sequence"/>
</dbReference>
<dbReference type="GO" id="GO:0016747">
    <property type="term" value="F:acyltransferase activity, transferring groups other than amino-acyl groups"/>
    <property type="evidence" value="ECO:0007669"/>
    <property type="project" value="InterPro"/>
</dbReference>
<gene>
    <name evidence="3" type="ORF">FN976_02875</name>
</gene>
<dbReference type="PANTHER" id="PTHR23028:SF131">
    <property type="entry name" value="BLR2367 PROTEIN"/>
    <property type="match status" value="1"/>
</dbReference>
<feature type="domain" description="Acyltransferase 3" evidence="2">
    <location>
        <begin position="4"/>
        <end position="321"/>
    </location>
</feature>
<feature type="transmembrane region" description="Helical" evidence="1">
    <location>
        <begin position="210"/>
        <end position="228"/>
    </location>
</feature>
<dbReference type="InterPro" id="IPR002656">
    <property type="entry name" value="Acyl_transf_3_dom"/>
</dbReference>
<keyword evidence="1" id="KW-0472">Membrane</keyword>
<feature type="transmembrane region" description="Helical" evidence="1">
    <location>
        <begin position="155"/>
        <end position="173"/>
    </location>
</feature>